<dbReference type="Pfam" id="PF02386">
    <property type="entry name" value="TrkH"/>
    <property type="match status" value="1"/>
</dbReference>
<keyword evidence="3" id="KW-1003">Cell membrane</keyword>
<dbReference type="GO" id="GO:0005886">
    <property type="term" value="C:plasma membrane"/>
    <property type="evidence" value="ECO:0007669"/>
    <property type="project" value="UniProtKB-SubCell"/>
</dbReference>
<keyword evidence="4 8" id="KW-0812">Transmembrane</keyword>
<dbReference type="AlphaFoldDB" id="A0A286TA64"/>
<evidence type="ECO:0000313" key="10">
    <source>
        <dbReference type="Proteomes" id="UP000262177"/>
    </source>
</evidence>
<dbReference type="InterPro" id="IPR003445">
    <property type="entry name" value="Cat_transpt"/>
</dbReference>
<organism evidence="9 10">
    <name type="scientific">Bifidobacterium bifidum LMG 13195</name>
    <dbReference type="NCBI Taxonomy" id="1207542"/>
    <lineage>
        <taxon>Bacteria</taxon>
        <taxon>Bacillati</taxon>
        <taxon>Actinomycetota</taxon>
        <taxon>Actinomycetes</taxon>
        <taxon>Bifidobacteriales</taxon>
        <taxon>Bifidobacteriaceae</taxon>
        <taxon>Bifidobacterium</taxon>
    </lineage>
</organism>
<evidence type="ECO:0000256" key="1">
    <source>
        <dbReference type="ARBA" id="ARBA00004651"/>
    </source>
</evidence>
<dbReference type="GO" id="GO:0008324">
    <property type="term" value="F:monoatomic cation transmembrane transporter activity"/>
    <property type="evidence" value="ECO:0007669"/>
    <property type="project" value="InterPro"/>
</dbReference>
<dbReference type="EMBL" id="AP018131">
    <property type="protein sequence ID" value="BBA47108.1"/>
    <property type="molecule type" value="Genomic_DNA"/>
</dbReference>
<evidence type="ECO:0000256" key="3">
    <source>
        <dbReference type="ARBA" id="ARBA00022475"/>
    </source>
</evidence>
<accession>A0A286TA64</accession>
<dbReference type="PANTHER" id="PTHR32024:SF1">
    <property type="entry name" value="KTR SYSTEM POTASSIUM UPTAKE PROTEIN B"/>
    <property type="match status" value="1"/>
</dbReference>
<feature type="transmembrane region" description="Helical" evidence="8">
    <location>
        <begin position="115"/>
        <end position="139"/>
    </location>
</feature>
<evidence type="ECO:0000313" key="9">
    <source>
        <dbReference type="EMBL" id="BBA47108.1"/>
    </source>
</evidence>
<reference evidence="9 10" key="1">
    <citation type="journal article" date="2017" name="Biosci. Biotechnol. Biochem.">
        <title>Identification and characterization of a sulfoglycosidase from Bifidobacterium bifidum implicated in mucin glycan utilization.</title>
        <authorList>
            <person name="Katoh T."/>
            <person name="Maeshibu T."/>
            <person name="Kikkawa K."/>
            <person name="Gotoh A."/>
            <person name="Tomabechi Y."/>
            <person name="Nakamura M."/>
            <person name="Liao W.-H."/>
            <person name="Yamaguchi M."/>
            <person name="Ashida H."/>
            <person name="Yamamoto K."/>
            <person name="Katayama T."/>
        </authorList>
    </citation>
    <scope>NUCLEOTIDE SEQUENCE [LARGE SCALE GENOMIC DNA]</scope>
    <source>
        <strain evidence="9 10">JCM 7004</strain>
    </source>
</reference>
<keyword evidence="5 8" id="KW-1133">Transmembrane helix</keyword>
<evidence type="ECO:0000256" key="8">
    <source>
        <dbReference type="SAM" id="Phobius"/>
    </source>
</evidence>
<keyword evidence="2" id="KW-0813">Transport</keyword>
<dbReference type="GO" id="GO:0030001">
    <property type="term" value="P:metal ion transport"/>
    <property type="evidence" value="ECO:0007669"/>
    <property type="project" value="UniProtKB-ARBA"/>
</dbReference>
<protein>
    <submittedName>
        <fullName evidence="9">Uncharacterized protein</fullName>
    </submittedName>
</protein>
<comment type="subcellular location">
    <subcellularLocation>
        <location evidence="1">Cell membrane</location>
        <topology evidence="1">Multi-pass membrane protein</topology>
    </subcellularLocation>
</comment>
<feature type="transmembrane region" description="Helical" evidence="8">
    <location>
        <begin position="165"/>
        <end position="185"/>
    </location>
</feature>
<sequence>MSNLVFDESSANREASHGYAWWFSGDTLEKAAAEERTRRKRSFIHHLTSHPGRLTIIYFLLLVALSTSLLLLPVSSHEEEPTSFSTAFFTAVSALSTCGISIVNATTHWTAFGQVVLLVSVQMGGLGVMTFASLIALAANHHMKATQRLLTANELGTTKLNEIRGVLTVVIATTFIIESVTFLALSPACTASTGAMSAIPPGRRCSSRSCRTTTPASRRTAPACTSTTGRSACRSWPARSAARWDFPCCSTSCAAPATALPHAVGACTPRSPW</sequence>
<name>A0A286TA64_BIFBI</name>
<evidence type="ECO:0000256" key="6">
    <source>
        <dbReference type="ARBA" id="ARBA00023065"/>
    </source>
</evidence>
<gene>
    <name evidence="9" type="ORF">BBJK_00082</name>
</gene>
<keyword evidence="7 8" id="KW-0472">Membrane</keyword>
<dbReference type="PANTHER" id="PTHR32024">
    <property type="entry name" value="TRK SYSTEM POTASSIUM UPTAKE PROTEIN TRKG-RELATED"/>
    <property type="match status" value="1"/>
</dbReference>
<feature type="transmembrane region" description="Helical" evidence="8">
    <location>
        <begin position="55"/>
        <end position="72"/>
    </location>
</feature>
<feature type="transmembrane region" description="Helical" evidence="8">
    <location>
        <begin position="84"/>
        <end position="103"/>
    </location>
</feature>
<evidence type="ECO:0000256" key="7">
    <source>
        <dbReference type="ARBA" id="ARBA00023136"/>
    </source>
</evidence>
<evidence type="ECO:0000256" key="4">
    <source>
        <dbReference type="ARBA" id="ARBA00022692"/>
    </source>
</evidence>
<proteinExistence type="predicted"/>
<dbReference type="Proteomes" id="UP000262177">
    <property type="component" value="Chromosome"/>
</dbReference>
<evidence type="ECO:0000256" key="2">
    <source>
        <dbReference type="ARBA" id="ARBA00022448"/>
    </source>
</evidence>
<keyword evidence="6" id="KW-0406">Ion transport</keyword>
<evidence type="ECO:0000256" key="5">
    <source>
        <dbReference type="ARBA" id="ARBA00022989"/>
    </source>
</evidence>